<organism evidence="2 3">
    <name type="scientific">Dreissena polymorpha</name>
    <name type="common">Zebra mussel</name>
    <name type="synonym">Mytilus polymorpha</name>
    <dbReference type="NCBI Taxonomy" id="45954"/>
    <lineage>
        <taxon>Eukaryota</taxon>
        <taxon>Metazoa</taxon>
        <taxon>Spiralia</taxon>
        <taxon>Lophotrochozoa</taxon>
        <taxon>Mollusca</taxon>
        <taxon>Bivalvia</taxon>
        <taxon>Autobranchia</taxon>
        <taxon>Heteroconchia</taxon>
        <taxon>Euheterodonta</taxon>
        <taxon>Imparidentia</taxon>
        <taxon>Neoheterodontei</taxon>
        <taxon>Myida</taxon>
        <taxon>Dreissenoidea</taxon>
        <taxon>Dreissenidae</taxon>
        <taxon>Dreissena</taxon>
    </lineage>
</organism>
<feature type="region of interest" description="Disordered" evidence="1">
    <location>
        <begin position="1"/>
        <end position="23"/>
    </location>
</feature>
<dbReference type="AlphaFoldDB" id="A0A9D4HRS0"/>
<reference evidence="2" key="2">
    <citation type="submission" date="2020-11" db="EMBL/GenBank/DDBJ databases">
        <authorList>
            <person name="McCartney M.A."/>
            <person name="Auch B."/>
            <person name="Kono T."/>
            <person name="Mallez S."/>
            <person name="Becker A."/>
            <person name="Gohl D.M."/>
            <person name="Silverstein K.A.T."/>
            <person name="Koren S."/>
            <person name="Bechman K.B."/>
            <person name="Herman A."/>
            <person name="Abrahante J.E."/>
            <person name="Garbe J."/>
        </authorList>
    </citation>
    <scope>NUCLEOTIDE SEQUENCE</scope>
    <source>
        <strain evidence="2">Duluth1</strain>
        <tissue evidence="2">Whole animal</tissue>
    </source>
</reference>
<keyword evidence="3" id="KW-1185">Reference proteome</keyword>
<accession>A0A9D4HRS0</accession>
<evidence type="ECO:0000313" key="2">
    <source>
        <dbReference type="EMBL" id="KAH3728681.1"/>
    </source>
</evidence>
<sequence length="230" mass="25955">MKLKHKRVLSHVSRRRNARQACRTTDSPTHWAAALCERRPILCNRFASSRVRLSSCSNELLAFAKWFLRQVATAGRALAWLALYKRPMSLLSNTGPRRSATARETRHVARENKSSPIYMEMLSCPSVRPKRGSTPLIGTVAISDTWKSQPPIDYRPNAGLWKPSFRQGPPAAYAGLVRLVRKGVRGRRQRHTVPWVPSETARRSVLARSVAPPFTHAPRESDQRSGIASW</sequence>
<reference evidence="2" key="1">
    <citation type="journal article" date="2019" name="bioRxiv">
        <title>The Genome of the Zebra Mussel, Dreissena polymorpha: A Resource for Invasive Species Research.</title>
        <authorList>
            <person name="McCartney M.A."/>
            <person name="Auch B."/>
            <person name="Kono T."/>
            <person name="Mallez S."/>
            <person name="Zhang Y."/>
            <person name="Obille A."/>
            <person name="Becker A."/>
            <person name="Abrahante J.E."/>
            <person name="Garbe J."/>
            <person name="Badalamenti J.P."/>
            <person name="Herman A."/>
            <person name="Mangelson H."/>
            <person name="Liachko I."/>
            <person name="Sullivan S."/>
            <person name="Sone E.D."/>
            <person name="Koren S."/>
            <person name="Silverstein K.A.T."/>
            <person name="Beckman K.B."/>
            <person name="Gohl D.M."/>
        </authorList>
    </citation>
    <scope>NUCLEOTIDE SEQUENCE</scope>
    <source>
        <strain evidence="2">Duluth1</strain>
        <tissue evidence="2">Whole animal</tissue>
    </source>
</reference>
<evidence type="ECO:0000256" key="1">
    <source>
        <dbReference type="SAM" id="MobiDB-lite"/>
    </source>
</evidence>
<name>A0A9D4HRS0_DREPO</name>
<dbReference type="EMBL" id="JAIWYP010000012">
    <property type="protein sequence ID" value="KAH3728681.1"/>
    <property type="molecule type" value="Genomic_DNA"/>
</dbReference>
<evidence type="ECO:0000313" key="3">
    <source>
        <dbReference type="Proteomes" id="UP000828390"/>
    </source>
</evidence>
<protein>
    <submittedName>
        <fullName evidence="2">Uncharacterized protein</fullName>
    </submittedName>
</protein>
<comment type="caution">
    <text evidence="2">The sequence shown here is derived from an EMBL/GenBank/DDBJ whole genome shotgun (WGS) entry which is preliminary data.</text>
</comment>
<feature type="region of interest" description="Disordered" evidence="1">
    <location>
        <begin position="209"/>
        <end position="230"/>
    </location>
</feature>
<feature type="compositionally biased region" description="Basic residues" evidence="1">
    <location>
        <begin position="1"/>
        <end position="18"/>
    </location>
</feature>
<proteinExistence type="predicted"/>
<gene>
    <name evidence="2" type="ORF">DPMN_054641</name>
</gene>
<dbReference type="Proteomes" id="UP000828390">
    <property type="component" value="Unassembled WGS sequence"/>
</dbReference>